<dbReference type="SMART" id="SM00354">
    <property type="entry name" value="HTH_LACI"/>
    <property type="match status" value="1"/>
</dbReference>
<dbReference type="RefSeq" id="WP_114363330.1">
    <property type="nucleotide sequence ID" value="NZ_QPIX01000006.1"/>
</dbReference>
<evidence type="ECO:0000256" key="3">
    <source>
        <dbReference type="ARBA" id="ARBA00023163"/>
    </source>
</evidence>
<dbReference type="PANTHER" id="PTHR30146">
    <property type="entry name" value="LACI-RELATED TRANSCRIPTIONAL REPRESSOR"/>
    <property type="match status" value="1"/>
</dbReference>
<feature type="domain" description="HTH lacI-type" evidence="4">
    <location>
        <begin position="5"/>
        <end position="59"/>
    </location>
</feature>
<dbReference type="SUPFAM" id="SSF53822">
    <property type="entry name" value="Periplasmic binding protein-like I"/>
    <property type="match status" value="1"/>
</dbReference>
<keyword evidence="2" id="KW-0238">DNA-binding</keyword>
<dbReference type="SUPFAM" id="SSF47413">
    <property type="entry name" value="lambda repressor-like DNA-binding domains"/>
    <property type="match status" value="1"/>
</dbReference>
<dbReference type="Gene3D" id="1.10.260.40">
    <property type="entry name" value="lambda repressor-like DNA-binding domains"/>
    <property type="match status" value="1"/>
</dbReference>
<accession>A0A6I7HM52</accession>
<dbReference type="Gene3D" id="3.40.50.2300">
    <property type="match status" value="2"/>
</dbReference>
<evidence type="ECO:0000256" key="1">
    <source>
        <dbReference type="ARBA" id="ARBA00023015"/>
    </source>
</evidence>
<dbReference type="CDD" id="cd01392">
    <property type="entry name" value="HTH_LacI"/>
    <property type="match status" value="1"/>
</dbReference>
<evidence type="ECO:0000313" key="6">
    <source>
        <dbReference type="Proteomes" id="UP000252582"/>
    </source>
</evidence>
<organism evidence="5 6">
    <name type="scientific">Ciceribacter lividus</name>
    <dbReference type="NCBI Taxonomy" id="1197950"/>
    <lineage>
        <taxon>Bacteria</taxon>
        <taxon>Pseudomonadati</taxon>
        <taxon>Pseudomonadota</taxon>
        <taxon>Alphaproteobacteria</taxon>
        <taxon>Hyphomicrobiales</taxon>
        <taxon>Rhizobiaceae</taxon>
        <taxon>Ciceribacter</taxon>
    </lineage>
</organism>
<dbReference type="PROSITE" id="PS00356">
    <property type="entry name" value="HTH_LACI_1"/>
    <property type="match status" value="1"/>
</dbReference>
<dbReference type="InterPro" id="IPR001761">
    <property type="entry name" value="Peripla_BP/Lac1_sug-bd_dom"/>
</dbReference>
<evidence type="ECO:0000313" key="5">
    <source>
        <dbReference type="EMBL" id="RCW23898.1"/>
    </source>
</evidence>
<proteinExistence type="predicted"/>
<keyword evidence="1" id="KW-0805">Transcription regulation</keyword>
<reference evidence="5 6" key="1">
    <citation type="submission" date="2018-07" db="EMBL/GenBank/DDBJ databases">
        <title>Genomic Encyclopedia of Type Strains, Phase IV (KMG-IV): sequencing the most valuable type-strain genomes for metagenomic binning, comparative biology and taxonomic classification.</title>
        <authorList>
            <person name="Goeker M."/>
        </authorList>
    </citation>
    <scope>NUCLEOTIDE SEQUENCE [LARGE SCALE GENOMIC DNA]</scope>
    <source>
        <strain evidence="5 6">DSM 25528</strain>
    </source>
</reference>
<keyword evidence="3" id="KW-0804">Transcription</keyword>
<dbReference type="PROSITE" id="PS50932">
    <property type="entry name" value="HTH_LACI_2"/>
    <property type="match status" value="1"/>
</dbReference>
<dbReference type="AlphaFoldDB" id="A0A6I7HM52"/>
<keyword evidence="6" id="KW-1185">Reference proteome</keyword>
<dbReference type="PANTHER" id="PTHR30146:SF109">
    <property type="entry name" value="HTH-TYPE TRANSCRIPTIONAL REGULATOR GALS"/>
    <property type="match status" value="1"/>
</dbReference>
<dbReference type="EMBL" id="QPIX01000006">
    <property type="protein sequence ID" value="RCW23898.1"/>
    <property type="molecule type" value="Genomic_DNA"/>
</dbReference>
<sequence length="338" mass="36756">MERRPTIVDVARVAGVSKSTVSLVLQNSPLVKEETRHAVREAMDRIGYVYNRAAANLRTSNVGLIGLVINDLRNPFFTEFATSLQMALSARGYATVLANTDEDPRIQAQVVAAMIEHGVSALVVSPAYDDDASTFEAIARAGIPTMQVLRKVNPRVDLFPFAAPDYRNGSLLATRHLLGFSPRRIAFVGGLPDRTVTQERMAGYLQALEEAGMEPFVVSGRASRAFGREAAVTLTRDHPDVDAAICFNDLVALGMLSGFAQIGRSIGSAFRIVGFDDIEECSQVYPTLSTVRCGIADFGRQIAETVLAWLEENHPPLPERLTPVELVIRETSGRGPEA</sequence>
<name>A0A6I7HM52_9HYPH</name>
<comment type="caution">
    <text evidence="5">The sequence shown here is derived from an EMBL/GenBank/DDBJ whole genome shotgun (WGS) entry which is preliminary data.</text>
</comment>
<dbReference type="Pfam" id="PF00532">
    <property type="entry name" value="Peripla_BP_1"/>
    <property type="match status" value="1"/>
</dbReference>
<protein>
    <submittedName>
        <fullName evidence="5">LacI family transcriptional regulator</fullName>
    </submittedName>
</protein>
<evidence type="ECO:0000259" key="4">
    <source>
        <dbReference type="PROSITE" id="PS50932"/>
    </source>
</evidence>
<dbReference type="InterPro" id="IPR010982">
    <property type="entry name" value="Lambda_DNA-bd_dom_sf"/>
</dbReference>
<dbReference type="GO" id="GO:0000976">
    <property type="term" value="F:transcription cis-regulatory region binding"/>
    <property type="evidence" value="ECO:0007669"/>
    <property type="project" value="TreeGrafter"/>
</dbReference>
<dbReference type="Pfam" id="PF00356">
    <property type="entry name" value="LacI"/>
    <property type="match status" value="1"/>
</dbReference>
<dbReference type="GO" id="GO:0003700">
    <property type="term" value="F:DNA-binding transcription factor activity"/>
    <property type="evidence" value="ECO:0007669"/>
    <property type="project" value="TreeGrafter"/>
</dbReference>
<dbReference type="CDD" id="cd06289">
    <property type="entry name" value="PBP1_MalI-like"/>
    <property type="match status" value="1"/>
</dbReference>
<evidence type="ECO:0000256" key="2">
    <source>
        <dbReference type="ARBA" id="ARBA00023125"/>
    </source>
</evidence>
<gene>
    <name evidence="5" type="ORF">DFR48_10620</name>
</gene>
<dbReference type="InterPro" id="IPR000843">
    <property type="entry name" value="HTH_LacI"/>
</dbReference>
<dbReference type="InterPro" id="IPR028082">
    <property type="entry name" value="Peripla_BP_I"/>
</dbReference>
<dbReference type="Proteomes" id="UP000252582">
    <property type="component" value="Unassembled WGS sequence"/>
</dbReference>